<accession>A0AAE0WXQ6</accession>
<evidence type="ECO:0000256" key="4">
    <source>
        <dbReference type="RuleBase" id="RU000454"/>
    </source>
</evidence>
<sequence>MTLPLTLLALLATRLAAAQRVIKAEIWKPQVADNSTTVDANDTLSTRSIGTLLTPRPDRSLYWINITIGTPGQPQSLQLDTGSNVILIPATGSSLCSSSLIPCDVLGSFDSSKSSTFSNTNQATGETFTDGASVSGNWIYDTVGISGASVTSQLAILGTSGSSITEGVLGVGFPASWPTLNHNLATQNLISSNSYSLWLDKASAASGTILFGGLNLARFTGALLKIPIVGSTNADGSMSYNQATVQLTQVSTLNGLLPVIQTPLTYSENAILDTGTTLTILQQDLATSIINAMGAQYYPLGSTSGNAIIPCQAATNNNGPSINFHFSNLLTGPTINVPLSQLVGTVLGSLNGISYCQFGIYSAPAGAGWPTILGDTFLRNAYAVYDLDTHHVGLAQAVYDSNVVDNIIEIPAGGIPTGIVIG</sequence>
<dbReference type="SUPFAM" id="SSF50630">
    <property type="entry name" value="Acid proteases"/>
    <property type="match status" value="1"/>
</dbReference>
<dbReference type="Pfam" id="PF00026">
    <property type="entry name" value="Asp"/>
    <property type="match status" value="1"/>
</dbReference>
<dbReference type="PANTHER" id="PTHR47966">
    <property type="entry name" value="BETA-SITE APP-CLEAVING ENZYME, ISOFORM A-RELATED"/>
    <property type="match status" value="1"/>
</dbReference>
<dbReference type="InterPro" id="IPR021109">
    <property type="entry name" value="Peptidase_aspartic_dom_sf"/>
</dbReference>
<keyword evidence="4" id="KW-0645">Protease</keyword>
<dbReference type="PROSITE" id="PS51767">
    <property type="entry name" value="PEPTIDASE_A1"/>
    <property type="match status" value="1"/>
</dbReference>
<comment type="caution">
    <text evidence="7">The sequence shown here is derived from an EMBL/GenBank/DDBJ whole genome shotgun (WGS) entry which is preliminary data.</text>
</comment>
<dbReference type="Gene3D" id="2.40.70.10">
    <property type="entry name" value="Acid Proteases"/>
    <property type="match status" value="2"/>
</dbReference>
<feature type="domain" description="Peptidase A1" evidence="6">
    <location>
        <begin position="62"/>
        <end position="395"/>
    </location>
</feature>
<reference evidence="7" key="1">
    <citation type="submission" date="2023-07" db="EMBL/GenBank/DDBJ databases">
        <title>Black Yeasts Isolated from many extreme environments.</title>
        <authorList>
            <person name="Coleine C."/>
            <person name="Stajich J.E."/>
            <person name="Selbmann L."/>
        </authorList>
    </citation>
    <scope>NUCLEOTIDE SEQUENCE</scope>
    <source>
        <strain evidence="7">CCFEE 5485</strain>
    </source>
</reference>
<evidence type="ECO:0000256" key="2">
    <source>
        <dbReference type="ARBA" id="ARBA00022750"/>
    </source>
</evidence>
<evidence type="ECO:0000256" key="1">
    <source>
        <dbReference type="ARBA" id="ARBA00007447"/>
    </source>
</evidence>
<dbReference type="InterPro" id="IPR001461">
    <property type="entry name" value="Aspartic_peptidase_A1"/>
</dbReference>
<dbReference type="GO" id="GO:0004190">
    <property type="term" value="F:aspartic-type endopeptidase activity"/>
    <property type="evidence" value="ECO:0007669"/>
    <property type="project" value="UniProtKB-KW"/>
</dbReference>
<evidence type="ECO:0000256" key="3">
    <source>
        <dbReference type="PIRSR" id="PIRSR601461-1"/>
    </source>
</evidence>
<dbReference type="EMBL" id="JAUTXT010000001">
    <property type="protein sequence ID" value="KAK3679918.1"/>
    <property type="molecule type" value="Genomic_DNA"/>
</dbReference>
<dbReference type="GO" id="GO:0006508">
    <property type="term" value="P:proteolysis"/>
    <property type="evidence" value="ECO:0007669"/>
    <property type="project" value="UniProtKB-KW"/>
</dbReference>
<dbReference type="PANTHER" id="PTHR47966:SF65">
    <property type="entry name" value="ASPARTIC-TYPE ENDOPEPTIDASE"/>
    <property type="match status" value="1"/>
</dbReference>
<proteinExistence type="inferred from homology"/>
<dbReference type="PRINTS" id="PR00792">
    <property type="entry name" value="PEPSIN"/>
</dbReference>
<gene>
    <name evidence="7" type="ORF">LTR78_000295</name>
</gene>
<keyword evidence="5" id="KW-0732">Signal</keyword>
<keyword evidence="2 4" id="KW-0064">Aspartyl protease</keyword>
<dbReference type="InterPro" id="IPR033121">
    <property type="entry name" value="PEPTIDASE_A1"/>
</dbReference>
<keyword evidence="8" id="KW-1185">Reference proteome</keyword>
<keyword evidence="4" id="KW-0378">Hydrolase</keyword>
<name>A0AAE0WXQ6_9PEZI</name>
<evidence type="ECO:0000259" key="6">
    <source>
        <dbReference type="PROSITE" id="PS51767"/>
    </source>
</evidence>
<dbReference type="PROSITE" id="PS00141">
    <property type="entry name" value="ASP_PROTEASE"/>
    <property type="match status" value="1"/>
</dbReference>
<feature type="active site" evidence="3">
    <location>
        <position position="273"/>
    </location>
</feature>
<feature type="signal peptide" evidence="5">
    <location>
        <begin position="1"/>
        <end position="18"/>
    </location>
</feature>
<evidence type="ECO:0000313" key="7">
    <source>
        <dbReference type="EMBL" id="KAK3679918.1"/>
    </source>
</evidence>
<dbReference type="AlphaFoldDB" id="A0AAE0WXQ6"/>
<protein>
    <recommendedName>
        <fullName evidence="6">Peptidase A1 domain-containing protein</fullName>
    </recommendedName>
</protein>
<feature type="active site" evidence="3">
    <location>
        <position position="80"/>
    </location>
</feature>
<feature type="chain" id="PRO_5042224724" description="Peptidase A1 domain-containing protein" evidence="5">
    <location>
        <begin position="19"/>
        <end position="422"/>
    </location>
</feature>
<comment type="similarity">
    <text evidence="1 4">Belongs to the peptidase A1 family.</text>
</comment>
<evidence type="ECO:0000256" key="5">
    <source>
        <dbReference type="SAM" id="SignalP"/>
    </source>
</evidence>
<organism evidence="7 8">
    <name type="scientific">Recurvomyces mirabilis</name>
    <dbReference type="NCBI Taxonomy" id="574656"/>
    <lineage>
        <taxon>Eukaryota</taxon>
        <taxon>Fungi</taxon>
        <taxon>Dikarya</taxon>
        <taxon>Ascomycota</taxon>
        <taxon>Pezizomycotina</taxon>
        <taxon>Dothideomycetes</taxon>
        <taxon>Dothideomycetidae</taxon>
        <taxon>Mycosphaerellales</taxon>
        <taxon>Teratosphaeriaceae</taxon>
        <taxon>Recurvomyces</taxon>
    </lineage>
</organism>
<dbReference type="Proteomes" id="UP001274830">
    <property type="component" value="Unassembled WGS sequence"/>
</dbReference>
<dbReference type="InterPro" id="IPR001969">
    <property type="entry name" value="Aspartic_peptidase_AS"/>
</dbReference>
<evidence type="ECO:0000313" key="8">
    <source>
        <dbReference type="Proteomes" id="UP001274830"/>
    </source>
</evidence>